<comment type="caution">
    <text evidence="1">The sequence shown here is derived from an EMBL/GenBank/DDBJ whole genome shotgun (WGS) entry which is preliminary data.</text>
</comment>
<proteinExistence type="predicted"/>
<organism evidence="1 2">
    <name type="scientific">Ralstonia pickettii</name>
    <name type="common">Burkholderia pickettii</name>
    <dbReference type="NCBI Taxonomy" id="329"/>
    <lineage>
        <taxon>Bacteria</taxon>
        <taxon>Pseudomonadati</taxon>
        <taxon>Pseudomonadota</taxon>
        <taxon>Betaproteobacteria</taxon>
        <taxon>Burkholderiales</taxon>
        <taxon>Burkholderiaceae</taxon>
        <taxon>Ralstonia</taxon>
    </lineage>
</organism>
<accession>A0A2N4TY72</accession>
<dbReference type="AlphaFoldDB" id="A0A2N4TY72"/>
<reference evidence="1 2" key="1">
    <citation type="submission" date="2017-12" db="EMBL/GenBank/DDBJ databases">
        <title>Draft genome sequence of Ralstonia pickettii 52.</title>
        <authorList>
            <person name="Zheng B."/>
        </authorList>
    </citation>
    <scope>NUCLEOTIDE SEQUENCE [LARGE SCALE GENOMIC DNA]</scope>
    <source>
        <strain evidence="1 2">52</strain>
    </source>
</reference>
<sequence>MSATEIPMESTLNPSAGSTELEKLRALIADDGFAATFQTMGRYRTALLQIASALARSPTQNAEAVVTDHSVEVDKMVAKQTKPKRAAFKYRDGEIRGADGRQLMLLMASNCTKKFRDRAGRTLVGVLNDQELLEPSLPRD</sequence>
<name>A0A2N4TY72_RALPI</name>
<dbReference type="EMBL" id="PKQE01000001">
    <property type="protein sequence ID" value="PLC44666.1"/>
    <property type="molecule type" value="Genomic_DNA"/>
</dbReference>
<protein>
    <submittedName>
        <fullName evidence="1">Uncharacterized protein</fullName>
    </submittedName>
</protein>
<gene>
    <name evidence="1" type="ORF">C0Q88_08285</name>
</gene>
<dbReference type="Proteomes" id="UP000234456">
    <property type="component" value="Unassembled WGS sequence"/>
</dbReference>
<evidence type="ECO:0000313" key="2">
    <source>
        <dbReference type="Proteomes" id="UP000234456"/>
    </source>
</evidence>
<evidence type="ECO:0000313" key="1">
    <source>
        <dbReference type="EMBL" id="PLC44666.1"/>
    </source>
</evidence>